<dbReference type="Proteomes" id="UP000651668">
    <property type="component" value="Unassembled WGS sequence"/>
</dbReference>
<dbReference type="AlphaFoldDB" id="A0A916XIB3"/>
<keyword evidence="1" id="KW-0472">Membrane</keyword>
<dbReference type="RefSeq" id="WP_188627708.1">
    <property type="nucleotide sequence ID" value="NZ_BMIL01000011.1"/>
</dbReference>
<sequence length="299" mass="34568">MNAYQLKLKHILPPFIAVTLGTVIAFGILRWILSIKFSIVGIKEDVWEFWLPLLLPWLPIRLWLNARLKRLTFKVESEISRIFYHFIAWVTMTVMLCVSQAYLTTATGSLKTLSTIEDIEQTDAARYYKVDDFSVAPSYGGTHAKVSKSGKYGTDLNFDVYFVTPMVSANAARLSRIPKVWYAVHFSERTSNWTSKAEKEKRYKVFFDKSLAKMNNYKFHDLDHFERLPASSHRDNYLKAIQSRVNAPKVHDFIVLRPIQDKYEDRNGHKVAWIFRAFAIGLAVLLLALIRPSLKDPES</sequence>
<keyword evidence="1" id="KW-0812">Transmembrane</keyword>
<reference evidence="2" key="2">
    <citation type="submission" date="2020-09" db="EMBL/GenBank/DDBJ databases">
        <authorList>
            <person name="Sun Q."/>
            <person name="Zhou Y."/>
        </authorList>
    </citation>
    <scope>NUCLEOTIDE SEQUENCE</scope>
    <source>
        <strain evidence="2">CGMCC 1.15343</strain>
    </source>
</reference>
<keyword evidence="3" id="KW-1185">Reference proteome</keyword>
<name>A0A916XIB3_9SPHI</name>
<evidence type="ECO:0000313" key="3">
    <source>
        <dbReference type="Proteomes" id="UP000651668"/>
    </source>
</evidence>
<accession>A0A916XIB3</accession>
<evidence type="ECO:0000313" key="2">
    <source>
        <dbReference type="EMBL" id="GGC74052.1"/>
    </source>
</evidence>
<gene>
    <name evidence="2" type="ORF">GCM10011387_29600</name>
</gene>
<feature type="transmembrane region" description="Helical" evidence="1">
    <location>
        <begin position="271"/>
        <end position="290"/>
    </location>
</feature>
<protein>
    <submittedName>
        <fullName evidence="2">Uncharacterized protein</fullName>
    </submittedName>
</protein>
<evidence type="ECO:0000256" key="1">
    <source>
        <dbReference type="SAM" id="Phobius"/>
    </source>
</evidence>
<proteinExistence type="predicted"/>
<dbReference type="EMBL" id="BMIL01000011">
    <property type="protein sequence ID" value="GGC74052.1"/>
    <property type="molecule type" value="Genomic_DNA"/>
</dbReference>
<feature type="transmembrane region" description="Helical" evidence="1">
    <location>
        <begin position="82"/>
        <end position="103"/>
    </location>
</feature>
<keyword evidence="1" id="KW-1133">Transmembrane helix</keyword>
<comment type="caution">
    <text evidence="2">The sequence shown here is derived from an EMBL/GenBank/DDBJ whole genome shotgun (WGS) entry which is preliminary data.</text>
</comment>
<feature type="transmembrane region" description="Helical" evidence="1">
    <location>
        <begin position="12"/>
        <end position="33"/>
    </location>
</feature>
<reference evidence="2" key="1">
    <citation type="journal article" date="2014" name="Int. J. Syst. Evol. Microbiol.">
        <title>Complete genome sequence of Corynebacterium casei LMG S-19264T (=DSM 44701T), isolated from a smear-ripened cheese.</title>
        <authorList>
            <consortium name="US DOE Joint Genome Institute (JGI-PGF)"/>
            <person name="Walter F."/>
            <person name="Albersmeier A."/>
            <person name="Kalinowski J."/>
            <person name="Ruckert C."/>
        </authorList>
    </citation>
    <scope>NUCLEOTIDE SEQUENCE</scope>
    <source>
        <strain evidence="2">CGMCC 1.15343</strain>
    </source>
</reference>
<organism evidence="2 3">
    <name type="scientific">Pedobacter quisquiliarum</name>
    <dbReference type="NCBI Taxonomy" id="1834438"/>
    <lineage>
        <taxon>Bacteria</taxon>
        <taxon>Pseudomonadati</taxon>
        <taxon>Bacteroidota</taxon>
        <taxon>Sphingobacteriia</taxon>
        <taxon>Sphingobacteriales</taxon>
        <taxon>Sphingobacteriaceae</taxon>
        <taxon>Pedobacter</taxon>
    </lineage>
</organism>